<proteinExistence type="predicted"/>
<feature type="transmembrane region" description="Helical" evidence="1">
    <location>
        <begin position="12"/>
        <end position="30"/>
    </location>
</feature>
<evidence type="ECO:0000313" key="2">
    <source>
        <dbReference type="EMBL" id="MBP3951817.1"/>
    </source>
</evidence>
<dbReference type="RefSeq" id="WP_210597505.1">
    <property type="nucleotide sequence ID" value="NZ_JAGKSQ010000004.1"/>
</dbReference>
<comment type="caution">
    <text evidence="2">The sequence shown here is derived from an EMBL/GenBank/DDBJ whole genome shotgun (WGS) entry which is preliminary data.</text>
</comment>
<feature type="transmembrane region" description="Helical" evidence="1">
    <location>
        <begin position="36"/>
        <end position="56"/>
    </location>
</feature>
<keyword evidence="1" id="KW-0472">Membrane</keyword>
<dbReference type="EMBL" id="JAGKSQ010000004">
    <property type="protein sequence ID" value="MBP3951817.1"/>
    <property type="molecule type" value="Genomic_DNA"/>
</dbReference>
<reference evidence="2" key="1">
    <citation type="submission" date="2021-03" db="EMBL/GenBank/DDBJ databases">
        <title>Bacillus suaedae sp. nov., isolated from Suaeda aralocaspica.</title>
        <authorList>
            <person name="Lei R.F.R."/>
        </authorList>
    </citation>
    <scope>NUCLEOTIDE SEQUENCE</scope>
    <source>
        <strain evidence="2">YZJH907-2</strain>
    </source>
</reference>
<evidence type="ECO:0000313" key="3">
    <source>
        <dbReference type="Proteomes" id="UP000678228"/>
    </source>
</evidence>
<sequence length="62" mass="6853">MSSKKSSKLEKWRAKYASLAVGSGCLYSVVTSWGENWLMTTILTAGVIMCGIMAFFDLKKNI</sequence>
<organism evidence="2 3">
    <name type="scientific">Halalkalibacter suaedae</name>
    <dbReference type="NCBI Taxonomy" id="2822140"/>
    <lineage>
        <taxon>Bacteria</taxon>
        <taxon>Bacillati</taxon>
        <taxon>Bacillota</taxon>
        <taxon>Bacilli</taxon>
        <taxon>Bacillales</taxon>
        <taxon>Bacillaceae</taxon>
        <taxon>Halalkalibacter</taxon>
    </lineage>
</organism>
<name>A0A940WWJ5_9BACI</name>
<keyword evidence="3" id="KW-1185">Reference proteome</keyword>
<dbReference type="Proteomes" id="UP000678228">
    <property type="component" value="Unassembled WGS sequence"/>
</dbReference>
<accession>A0A940WWJ5</accession>
<evidence type="ECO:0000256" key="1">
    <source>
        <dbReference type="SAM" id="Phobius"/>
    </source>
</evidence>
<keyword evidence="1" id="KW-1133">Transmembrane helix</keyword>
<dbReference type="AlphaFoldDB" id="A0A940WWJ5"/>
<gene>
    <name evidence="2" type="ORF">J7W16_11800</name>
</gene>
<keyword evidence="1" id="KW-0812">Transmembrane</keyword>
<protein>
    <submittedName>
        <fullName evidence="2">Uncharacterized protein</fullName>
    </submittedName>
</protein>